<evidence type="ECO:0000259" key="2">
    <source>
        <dbReference type="Pfam" id="PF12850"/>
    </source>
</evidence>
<evidence type="ECO:0000313" key="3">
    <source>
        <dbReference type="EMBL" id="UQZ87583.1"/>
    </source>
</evidence>
<reference evidence="3" key="2">
    <citation type="journal article" date="2021" name="J Anim Sci Technol">
        <title>Complete genome sequence of Paenibacillus konkukensis sp. nov. SK3146 as a potential probiotic strain.</title>
        <authorList>
            <person name="Jung H.I."/>
            <person name="Park S."/>
            <person name="Niu K.M."/>
            <person name="Lee S.W."/>
            <person name="Kothari D."/>
            <person name="Yi K.J."/>
            <person name="Kim S.K."/>
        </authorList>
    </citation>
    <scope>NUCLEOTIDE SEQUENCE</scope>
    <source>
        <strain evidence="3">SK3146</strain>
    </source>
</reference>
<dbReference type="Proteomes" id="UP001057134">
    <property type="component" value="Chromosome"/>
</dbReference>
<proteinExistence type="inferred from homology"/>
<dbReference type="InterPro" id="IPR024654">
    <property type="entry name" value="Calcineurin-like_PHP_lpxH"/>
</dbReference>
<name>A0ABY4S2J0_9BACL</name>
<keyword evidence="4" id="KW-1185">Reference proteome</keyword>
<dbReference type="PIRSF" id="PIRSF000883">
    <property type="entry name" value="Pesterase_MJ0912"/>
    <property type="match status" value="1"/>
</dbReference>
<protein>
    <submittedName>
        <fullName evidence="3">Phosphodiesterase</fullName>
    </submittedName>
</protein>
<gene>
    <name evidence="3" type="ORF">SK3146_06885</name>
</gene>
<dbReference type="PANTHER" id="PTHR42850:SF2">
    <property type="entry name" value="BLL5683 PROTEIN"/>
    <property type="match status" value="1"/>
</dbReference>
<evidence type="ECO:0000256" key="1">
    <source>
        <dbReference type="ARBA" id="ARBA00008950"/>
    </source>
</evidence>
<dbReference type="InterPro" id="IPR029052">
    <property type="entry name" value="Metallo-depent_PP-like"/>
</dbReference>
<dbReference type="InterPro" id="IPR050126">
    <property type="entry name" value="Ap4A_hydrolase"/>
</dbReference>
<dbReference type="Gene3D" id="3.60.21.10">
    <property type="match status" value="1"/>
</dbReference>
<evidence type="ECO:0000313" key="4">
    <source>
        <dbReference type="Proteomes" id="UP001057134"/>
    </source>
</evidence>
<dbReference type="SUPFAM" id="SSF56300">
    <property type="entry name" value="Metallo-dependent phosphatases"/>
    <property type="match status" value="1"/>
</dbReference>
<reference evidence="3" key="1">
    <citation type="submission" date="2018-02" db="EMBL/GenBank/DDBJ databases">
        <authorList>
            <person name="Kim S.-K."/>
            <person name="Jung H.-I."/>
            <person name="Lee S.-W."/>
        </authorList>
    </citation>
    <scope>NUCLEOTIDE SEQUENCE</scope>
    <source>
        <strain evidence="3">SK3146</strain>
    </source>
</reference>
<dbReference type="InterPro" id="IPR011152">
    <property type="entry name" value="Pesterase_MJ0912"/>
</dbReference>
<comment type="similarity">
    <text evidence="1">Belongs to the metallophosphoesterase superfamily. YfcE family.</text>
</comment>
<feature type="domain" description="Calcineurin-like phosphoesterase" evidence="2">
    <location>
        <begin position="1"/>
        <end position="188"/>
    </location>
</feature>
<accession>A0ABY4S2J0</accession>
<sequence length="232" mass="27172">MKAFILSDIHSNIQSLRAVWERESDSDIIYCTGDLVDCGPFPGEVIDWVRKHQVICTKGNHDERIIAHYHSRIKMEDLPDNKGNWAYHNAGCLNDEEIRFLQELPESVECRMDGFHYCMKHQFGEKYETIESIHQLRHFWSKHTAAVETHSQAKRVIFGHTHWQAVQYLKDDELWMNPGSTSYRPTRQKEDRSLDAHYITITDGQIRMKSVDYDVTPLIRASAEVHLPSYWG</sequence>
<dbReference type="Pfam" id="PF12850">
    <property type="entry name" value="Metallophos_2"/>
    <property type="match status" value="1"/>
</dbReference>
<dbReference type="EMBL" id="CP027059">
    <property type="protein sequence ID" value="UQZ87583.1"/>
    <property type="molecule type" value="Genomic_DNA"/>
</dbReference>
<dbReference type="PANTHER" id="PTHR42850">
    <property type="entry name" value="METALLOPHOSPHOESTERASE"/>
    <property type="match status" value="1"/>
</dbReference>
<dbReference type="RefSeq" id="WP_249863031.1">
    <property type="nucleotide sequence ID" value="NZ_CP027059.1"/>
</dbReference>
<organism evidence="3 4">
    <name type="scientific">Paenibacillus konkukensis</name>
    <dbReference type="NCBI Taxonomy" id="2020716"/>
    <lineage>
        <taxon>Bacteria</taxon>
        <taxon>Bacillati</taxon>
        <taxon>Bacillota</taxon>
        <taxon>Bacilli</taxon>
        <taxon>Bacillales</taxon>
        <taxon>Paenibacillaceae</taxon>
        <taxon>Paenibacillus</taxon>
    </lineage>
</organism>